<dbReference type="PROSITE" id="PS51375">
    <property type="entry name" value="PPR"/>
    <property type="match status" value="3"/>
</dbReference>
<evidence type="ECO:0000256" key="4">
    <source>
        <dbReference type="ARBA" id="ARBA00022833"/>
    </source>
</evidence>
<accession>A0ABN9WZT0</accession>
<feature type="compositionally biased region" description="Low complexity" evidence="7">
    <location>
        <begin position="554"/>
        <end position="563"/>
    </location>
</feature>
<keyword evidence="1" id="KW-0479">Metal-binding</keyword>
<feature type="region of interest" description="Disordered" evidence="7">
    <location>
        <begin position="1"/>
        <end position="27"/>
    </location>
</feature>
<evidence type="ECO:0000256" key="3">
    <source>
        <dbReference type="ARBA" id="ARBA00022771"/>
    </source>
</evidence>
<dbReference type="InterPro" id="IPR001841">
    <property type="entry name" value="Znf_RING"/>
</dbReference>
<evidence type="ECO:0000256" key="1">
    <source>
        <dbReference type="ARBA" id="ARBA00022723"/>
    </source>
</evidence>
<evidence type="ECO:0000256" key="2">
    <source>
        <dbReference type="ARBA" id="ARBA00022737"/>
    </source>
</evidence>
<proteinExistence type="predicted"/>
<keyword evidence="2" id="KW-0677">Repeat</keyword>
<evidence type="ECO:0000259" key="8">
    <source>
        <dbReference type="PROSITE" id="PS50089"/>
    </source>
</evidence>
<dbReference type="PANTHER" id="PTHR47447:SF17">
    <property type="entry name" value="OS12G0638900 PROTEIN"/>
    <property type="match status" value="1"/>
</dbReference>
<keyword evidence="3 5" id="KW-0863">Zinc-finger</keyword>
<keyword evidence="10" id="KW-1185">Reference proteome</keyword>
<sequence length="966" mass="104532">MWPAWAAAAAQPPQTGPPRPPQAPSAGLELAVGNPQLDARLRVLVERDRGAQLREAQQQGNRRVTQDLRHLARDVTAAALREGEPWRPDLQACTRLVSALGRGRAWEEAVALLGDLRLSRMQLDAVSYNSALGACIPGGRWVLSLYLVQQMLQSSVDPDSIIFHSVIVACREAGAWQRALHIFRICSDSEQLLGVSARPTQATYVAAISACAKCGQWEHALGLLREQRPLFPQKLPTYQEALGACHAAGRWREALALLDELREAGPRPDSRMLSRVLSTVGREGQWRRAVQLLEEAERDSLEPDDWCYQTVYPYTALARPMEDTKVPDAQAFLDASGVGVAVQRGFFQLPPHLQRATIALGPLKGSRSTDAVLRSRIRDIQKEPGRRAGAIGLPRALQRGSPGARWAPPAAVAAWLGGPALARAVEDGYEGYSRIKFNAPVAPVEAPKDPSAPAGDSSVPFIFVGVGFLVVGAVLGSVGFFSADRCGHTFCGACVQQLCATAAAAGARPSCPTCRHAFAQSDVRANFALADVLREHAEQGSGASGPAAREAAQPLRPGGAPALPAHPPGRLVRDAARPQGGEARGGPGLGLGLPPRLEQLVLHEDQQVGLRIYLLDNSGSTSSHDGKVFREDHTGRVTAQACTRWEEIKHMAAEQAEWNCRIGCPCEFMLLNPGPPPLREGVGYARLDPRHGERIRHQLGVLRRMLDSSGPTGVTPLSQRVEEIYTRVSMQHADLVARGQRVILTVVTDGLPTAPCSNRTTPADKSCFVDSLRRLMLMLPVSVVIRLCTDGSAAVQFYNEVERDLELPVDVIDDIVGEAREIKGQGNGWFAYSPALHRLREGGTFTRLLDLLDERMLTPVEAALMAQLLLRREGDPPFPNEPGAFCQVAARRLRDAAHVYDPLLRRMAPPVDICGLRVALIGGPAALAPLRALALGFLWARAACLPDHCEESEAEFSSDDDNGESE</sequence>
<evidence type="ECO:0000256" key="5">
    <source>
        <dbReference type="PROSITE-ProRule" id="PRU00175"/>
    </source>
</evidence>
<evidence type="ECO:0000313" key="9">
    <source>
        <dbReference type="EMBL" id="CAK0892449.1"/>
    </source>
</evidence>
<evidence type="ECO:0000256" key="6">
    <source>
        <dbReference type="PROSITE-ProRule" id="PRU00708"/>
    </source>
</evidence>
<comment type="caution">
    <text evidence="9">The sequence shown here is derived from an EMBL/GenBank/DDBJ whole genome shotgun (WGS) entry which is preliminary data.</text>
</comment>
<dbReference type="Gene3D" id="1.25.40.10">
    <property type="entry name" value="Tetratricopeptide repeat domain"/>
    <property type="match status" value="2"/>
</dbReference>
<dbReference type="InterPro" id="IPR011990">
    <property type="entry name" value="TPR-like_helical_dom_sf"/>
</dbReference>
<dbReference type="Pfam" id="PF01535">
    <property type="entry name" value="PPR"/>
    <property type="match status" value="1"/>
</dbReference>
<feature type="repeat" description="PPR" evidence="6">
    <location>
        <begin position="234"/>
        <end position="268"/>
    </location>
</feature>
<gene>
    <name evidence="9" type="ORF">PCOR1329_LOCUS72105</name>
</gene>
<dbReference type="Gene3D" id="3.30.40.10">
    <property type="entry name" value="Zinc/RING finger domain, C3HC4 (zinc finger)"/>
    <property type="match status" value="1"/>
</dbReference>
<feature type="repeat" description="PPR" evidence="6">
    <location>
        <begin position="269"/>
        <end position="303"/>
    </location>
</feature>
<name>A0ABN9WZT0_9DINO</name>
<dbReference type="SUPFAM" id="SSF57850">
    <property type="entry name" value="RING/U-box"/>
    <property type="match status" value="1"/>
</dbReference>
<keyword evidence="4" id="KW-0862">Zinc</keyword>
<dbReference type="InterPro" id="IPR013083">
    <property type="entry name" value="Znf_RING/FYVE/PHD"/>
</dbReference>
<dbReference type="EMBL" id="CAUYUJ010019615">
    <property type="protein sequence ID" value="CAK0892449.1"/>
    <property type="molecule type" value="Genomic_DNA"/>
</dbReference>
<dbReference type="PANTHER" id="PTHR47447">
    <property type="entry name" value="OS03G0856100 PROTEIN"/>
    <property type="match status" value="1"/>
</dbReference>
<organism evidence="9 10">
    <name type="scientific">Prorocentrum cordatum</name>
    <dbReference type="NCBI Taxonomy" id="2364126"/>
    <lineage>
        <taxon>Eukaryota</taxon>
        <taxon>Sar</taxon>
        <taxon>Alveolata</taxon>
        <taxon>Dinophyceae</taxon>
        <taxon>Prorocentrales</taxon>
        <taxon>Prorocentraceae</taxon>
        <taxon>Prorocentrum</taxon>
    </lineage>
</organism>
<dbReference type="Proteomes" id="UP001189429">
    <property type="component" value="Unassembled WGS sequence"/>
</dbReference>
<evidence type="ECO:0000313" key="10">
    <source>
        <dbReference type="Proteomes" id="UP001189429"/>
    </source>
</evidence>
<feature type="compositionally biased region" description="Pro residues" evidence="7">
    <location>
        <begin position="14"/>
        <end position="23"/>
    </location>
</feature>
<dbReference type="InterPro" id="IPR002885">
    <property type="entry name" value="PPR_rpt"/>
</dbReference>
<evidence type="ECO:0000256" key="7">
    <source>
        <dbReference type="SAM" id="MobiDB-lite"/>
    </source>
</evidence>
<dbReference type="PROSITE" id="PS50089">
    <property type="entry name" value="ZF_RING_2"/>
    <property type="match status" value="1"/>
</dbReference>
<feature type="region of interest" description="Disordered" evidence="7">
    <location>
        <begin position="538"/>
        <end position="590"/>
    </location>
</feature>
<feature type="compositionally biased region" description="Low complexity" evidence="7">
    <location>
        <begin position="1"/>
        <end position="13"/>
    </location>
</feature>
<dbReference type="PROSITE" id="PS00518">
    <property type="entry name" value="ZF_RING_1"/>
    <property type="match status" value="1"/>
</dbReference>
<feature type="domain" description="RING-type" evidence="8">
    <location>
        <begin position="486"/>
        <end position="515"/>
    </location>
</feature>
<dbReference type="InterPro" id="IPR017907">
    <property type="entry name" value="Znf_RING_CS"/>
</dbReference>
<protein>
    <recommendedName>
        <fullName evidence="8">RING-type domain-containing protein</fullName>
    </recommendedName>
</protein>
<feature type="repeat" description="PPR" evidence="6">
    <location>
        <begin position="124"/>
        <end position="158"/>
    </location>
</feature>
<reference evidence="9" key="1">
    <citation type="submission" date="2023-10" db="EMBL/GenBank/DDBJ databases">
        <authorList>
            <person name="Chen Y."/>
            <person name="Shah S."/>
            <person name="Dougan E. K."/>
            <person name="Thang M."/>
            <person name="Chan C."/>
        </authorList>
    </citation>
    <scope>NUCLEOTIDE SEQUENCE [LARGE SCALE GENOMIC DNA]</scope>
</reference>